<feature type="region of interest" description="Disordered" evidence="1">
    <location>
        <begin position="198"/>
        <end position="227"/>
    </location>
</feature>
<dbReference type="Proteomes" id="UP000635606">
    <property type="component" value="Unassembled WGS sequence"/>
</dbReference>
<proteinExistence type="predicted"/>
<feature type="region of interest" description="Disordered" evidence="1">
    <location>
        <begin position="1"/>
        <end position="155"/>
    </location>
</feature>
<dbReference type="AlphaFoldDB" id="A0A8J3ZXU8"/>
<feature type="compositionally biased region" description="Low complexity" evidence="1">
    <location>
        <begin position="300"/>
        <end position="314"/>
    </location>
</feature>
<name>A0A8J3ZXU8_9ACTN</name>
<protein>
    <submittedName>
        <fullName evidence="2">Uncharacterized protein</fullName>
    </submittedName>
</protein>
<accession>A0A8J3ZXU8</accession>
<evidence type="ECO:0000313" key="2">
    <source>
        <dbReference type="EMBL" id="GIJ72092.1"/>
    </source>
</evidence>
<keyword evidence="3" id="KW-1185">Reference proteome</keyword>
<feature type="compositionally biased region" description="Basic and acidic residues" evidence="1">
    <location>
        <begin position="272"/>
        <end position="281"/>
    </location>
</feature>
<organism evidence="2 3">
    <name type="scientific">Virgisporangium ochraceum</name>
    <dbReference type="NCBI Taxonomy" id="65505"/>
    <lineage>
        <taxon>Bacteria</taxon>
        <taxon>Bacillati</taxon>
        <taxon>Actinomycetota</taxon>
        <taxon>Actinomycetes</taxon>
        <taxon>Micromonosporales</taxon>
        <taxon>Micromonosporaceae</taxon>
        <taxon>Virgisporangium</taxon>
    </lineage>
</organism>
<gene>
    <name evidence="2" type="ORF">Voc01_070090</name>
</gene>
<feature type="region of interest" description="Disordered" evidence="1">
    <location>
        <begin position="240"/>
        <end position="314"/>
    </location>
</feature>
<sequence length="314" mass="33246">MRSREPKQDHHVQVHPDRGGLLGRPPGQDRLDDEQPAAVGHGRAAGGEDATGVRVVPVVEHPRQQVGVGTGRHRGEEVAVDEPAPVGEPGGGQPLPCPGEHRGPVHERRRKLGGGADDRLQQHAFAPADVDEAGQPAEVVGGDDVGGLAHRPAGHRALERRLVRGVAVEVLEEAFAVDVLERRPAGAYRVEQTGRGPLVQLAPDDDRAVQRPGDPGAHRRSERGEREPAVVVLGEHLLDDEPAQDPRHGVPVGTHRAPDLRAREGSVGQRVGDAEPRRDVQQLRGQVAVHEPGEPGTRIVGHVGPLPGGSSVPG</sequence>
<feature type="compositionally biased region" description="Basic and acidic residues" evidence="1">
    <location>
        <begin position="216"/>
        <end position="227"/>
    </location>
</feature>
<evidence type="ECO:0000313" key="3">
    <source>
        <dbReference type="Proteomes" id="UP000635606"/>
    </source>
</evidence>
<comment type="caution">
    <text evidence="2">The sequence shown here is derived from an EMBL/GenBank/DDBJ whole genome shotgun (WGS) entry which is preliminary data.</text>
</comment>
<dbReference type="EMBL" id="BOPH01000097">
    <property type="protein sequence ID" value="GIJ72092.1"/>
    <property type="molecule type" value="Genomic_DNA"/>
</dbReference>
<evidence type="ECO:0000256" key="1">
    <source>
        <dbReference type="SAM" id="MobiDB-lite"/>
    </source>
</evidence>
<reference evidence="2" key="1">
    <citation type="submission" date="2021-01" db="EMBL/GenBank/DDBJ databases">
        <title>Whole genome shotgun sequence of Virgisporangium ochraceum NBRC 16418.</title>
        <authorList>
            <person name="Komaki H."/>
            <person name="Tamura T."/>
        </authorList>
    </citation>
    <scope>NUCLEOTIDE SEQUENCE</scope>
    <source>
        <strain evidence="2">NBRC 16418</strain>
    </source>
</reference>
<feature type="compositionally biased region" description="Basic and acidic residues" evidence="1">
    <location>
        <begin position="1"/>
        <end position="18"/>
    </location>
</feature>